<dbReference type="SMART" id="SM01100">
    <property type="entry name" value="CRAL_TRIO_N"/>
    <property type="match status" value="1"/>
</dbReference>
<evidence type="ECO:0000313" key="3">
    <source>
        <dbReference type="Proteomes" id="UP000549394"/>
    </source>
</evidence>
<dbReference type="InterPro" id="IPR036598">
    <property type="entry name" value="GOLD_dom_sf"/>
</dbReference>
<dbReference type="EMBL" id="CAJFCJ010000017">
    <property type="protein sequence ID" value="CAD5122308.1"/>
    <property type="molecule type" value="Genomic_DNA"/>
</dbReference>
<dbReference type="PROSITE" id="PS50191">
    <property type="entry name" value="CRAL_TRIO"/>
    <property type="match status" value="1"/>
</dbReference>
<feature type="domain" description="CRAL-TRIO" evidence="1">
    <location>
        <begin position="71"/>
        <end position="245"/>
    </location>
</feature>
<reference evidence="2 3" key="1">
    <citation type="submission" date="2020-08" db="EMBL/GenBank/DDBJ databases">
        <authorList>
            <person name="Hejnol A."/>
        </authorList>
    </citation>
    <scope>NUCLEOTIDE SEQUENCE [LARGE SCALE GENOMIC DNA]</scope>
</reference>
<dbReference type="Pfam" id="PF00650">
    <property type="entry name" value="CRAL_TRIO"/>
    <property type="match status" value="1"/>
</dbReference>
<dbReference type="PANTHER" id="PTHR23324">
    <property type="entry name" value="SEC14 RELATED PROTEIN"/>
    <property type="match status" value="1"/>
</dbReference>
<dbReference type="PANTHER" id="PTHR23324:SF83">
    <property type="entry name" value="SEC14-LIKE PROTEIN 2"/>
    <property type="match status" value="1"/>
</dbReference>
<dbReference type="InterPro" id="IPR011074">
    <property type="entry name" value="CRAL/TRIO_N_dom"/>
</dbReference>
<dbReference type="CDD" id="cd00170">
    <property type="entry name" value="SEC14"/>
    <property type="match status" value="1"/>
</dbReference>
<dbReference type="SUPFAM" id="SSF52087">
    <property type="entry name" value="CRAL/TRIO domain"/>
    <property type="match status" value="1"/>
</dbReference>
<dbReference type="SUPFAM" id="SSF46938">
    <property type="entry name" value="CRAL/TRIO N-terminal domain"/>
    <property type="match status" value="1"/>
</dbReference>
<sequence length="404" mass="46746">MSTKDQDHSTKLIKFKEALGESLIKDHDDAYLIKWLYARKFVIEDAAEMYKKSMIWRRTTGADTLIKTYQKPEILEKYFPVSFVGIDKQGNPILFNHSGITDFRGLFDSVTKVEFIKYMTYLAELGRKLCNEQSKQMEKFIGQISVVINGEGFSRHNMTKKLIDYMTEFLKVFEANYPEYLYKFYILNPPKIFKLLYNIVKPFLKKATRDKVIFLGNDYKAKLAIDFHIENALDTFCIGEGSSSNKKSKSDYIVPDEYKMNNENISDVNSEIKIGRFGEVEVDFLVEKSNSIVRYSFQTNDKIKFGVYKKTDNSQVKYDKMKKIEALHSVESHKYPEDGCFECEEEGIYTIVWSNKTCLIGKNRINYTLDVLLPNCDTDSGQNIISKPAKCIAIRGAHSAKLKQ</sequence>
<gene>
    <name evidence="2" type="ORF">DGYR_LOCUS10134</name>
</gene>
<dbReference type="SMART" id="SM00516">
    <property type="entry name" value="SEC14"/>
    <property type="match status" value="1"/>
</dbReference>
<accession>A0A7I8W2J8</accession>
<name>A0A7I8W2J8_9ANNE</name>
<dbReference type="GO" id="GO:0005737">
    <property type="term" value="C:cytoplasm"/>
    <property type="evidence" value="ECO:0007669"/>
    <property type="project" value="TreeGrafter"/>
</dbReference>
<dbReference type="OrthoDB" id="1434354at2759"/>
<dbReference type="InterPro" id="IPR036865">
    <property type="entry name" value="CRAL-TRIO_dom_sf"/>
</dbReference>
<evidence type="ECO:0000313" key="2">
    <source>
        <dbReference type="EMBL" id="CAD5122308.1"/>
    </source>
</evidence>
<dbReference type="InterPro" id="IPR051064">
    <property type="entry name" value="SEC14/CRAL-TRIO_domain"/>
</dbReference>
<dbReference type="InterPro" id="IPR001251">
    <property type="entry name" value="CRAL-TRIO_dom"/>
</dbReference>
<dbReference type="Gene3D" id="2.60.120.680">
    <property type="entry name" value="GOLD domain"/>
    <property type="match status" value="1"/>
</dbReference>
<dbReference type="Gene3D" id="3.40.525.10">
    <property type="entry name" value="CRAL-TRIO lipid binding domain"/>
    <property type="match status" value="1"/>
</dbReference>
<dbReference type="InterPro" id="IPR036273">
    <property type="entry name" value="CRAL/TRIO_N_dom_sf"/>
</dbReference>
<organism evidence="2 3">
    <name type="scientific">Dimorphilus gyrociliatus</name>
    <dbReference type="NCBI Taxonomy" id="2664684"/>
    <lineage>
        <taxon>Eukaryota</taxon>
        <taxon>Metazoa</taxon>
        <taxon>Spiralia</taxon>
        <taxon>Lophotrochozoa</taxon>
        <taxon>Annelida</taxon>
        <taxon>Polychaeta</taxon>
        <taxon>Polychaeta incertae sedis</taxon>
        <taxon>Dinophilidae</taxon>
        <taxon>Dimorphilus</taxon>
    </lineage>
</organism>
<dbReference type="AlphaFoldDB" id="A0A7I8W2J8"/>
<dbReference type="Proteomes" id="UP000549394">
    <property type="component" value="Unassembled WGS sequence"/>
</dbReference>
<keyword evidence="3" id="KW-1185">Reference proteome</keyword>
<protein>
    <submittedName>
        <fullName evidence="2">DgyrCDS10748</fullName>
    </submittedName>
</protein>
<comment type="caution">
    <text evidence="2">The sequence shown here is derived from an EMBL/GenBank/DDBJ whole genome shotgun (WGS) entry which is preliminary data.</text>
</comment>
<proteinExistence type="predicted"/>
<evidence type="ECO:0000259" key="1">
    <source>
        <dbReference type="PROSITE" id="PS50191"/>
    </source>
</evidence>
<dbReference type="SUPFAM" id="SSF101576">
    <property type="entry name" value="Supernatant protein factor (SPF), C-terminal domain"/>
    <property type="match status" value="1"/>
</dbReference>